<name>K5UWE8_PHACS</name>
<sequence length="156" mass="17973">MSLLRAATARQKQALLSTLPRRNASTHHEEHHHEEHHHEDTTVYPQETFANKVWLGWALAGLTASAFYKFAPSPEDDSYVKRLIDHYRIPKEAWEKINIKHLTLEAQGAQEMLIVADARRPPVHRFRFPQRFEQHSAHLHPVGGSPDLADLAVKDR</sequence>
<dbReference type="Proteomes" id="UP000008370">
    <property type="component" value="Unassembled WGS sequence"/>
</dbReference>
<gene>
    <name evidence="2" type="ORF">PHACADRAFT_258151</name>
</gene>
<feature type="compositionally biased region" description="Basic and acidic residues" evidence="1">
    <location>
        <begin position="26"/>
        <end position="41"/>
    </location>
</feature>
<dbReference type="PANTHER" id="PTHR42100">
    <property type="entry name" value="OXIDOREDUCTASE 178 KDA SUBUNIT, PUTATIVE (AFU_ORTHOLOGUE AFUA_8G04320)-RELATED"/>
    <property type="match status" value="1"/>
</dbReference>
<proteinExistence type="predicted"/>
<evidence type="ECO:0000313" key="2">
    <source>
        <dbReference type="EMBL" id="EKM54351.1"/>
    </source>
</evidence>
<reference evidence="2 3" key="1">
    <citation type="journal article" date="2012" name="BMC Genomics">
        <title>Comparative genomics of the white-rot fungi, Phanerochaete carnosa and P. chrysosporium, to elucidate the genetic basis of the distinct wood types they colonize.</title>
        <authorList>
            <person name="Suzuki H."/>
            <person name="MacDonald J."/>
            <person name="Syed K."/>
            <person name="Salamov A."/>
            <person name="Hori C."/>
            <person name="Aerts A."/>
            <person name="Henrissat B."/>
            <person name="Wiebenga A."/>
            <person name="vanKuyk P.A."/>
            <person name="Barry K."/>
            <person name="Lindquist E."/>
            <person name="LaButti K."/>
            <person name="Lapidus A."/>
            <person name="Lucas S."/>
            <person name="Coutinho P."/>
            <person name="Gong Y."/>
            <person name="Samejima M."/>
            <person name="Mahadevan R."/>
            <person name="Abou-Zaid M."/>
            <person name="de Vries R.P."/>
            <person name="Igarashi K."/>
            <person name="Yadav J.S."/>
            <person name="Grigoriev I.V."/>
            <person name="Master E.R."/>
        </authorList>
    </citation>
    <scope>NUCLEOTIDE SEQUENCE [LARGE SCALE GENOMIC DNA]</scope>
    <source>
        <strain evidence="2 3">HHB-10118-sp</strain>
    </source>
</reference>
<dbReference type="EMBL" id="JH930473">
    <property type="protein sequence ID" value="EKM54351.1"/>
    <property type="molecule type" value="Genomic_DNA"/>
</dbReference>
<organism evidence="2 3">
    <name type="scientific">Phanerochaete carnosa (strain HHB-10118-sp)</name>
    <name type="common">White-rot fungus</name>
    <name type="synonym">Peniophora carnosa</name>
    <dbReference type="NCBI Taxonomy" id="650164"/>
    <lineage>
        <taxon>Eukaryota</taxon>
        <taxon>Fungi</taxon>
        <taxon>Dikarya</taxon>
        <taxon>Basidiomycota</taxon>
        <taxon>Agaricomycotina</taxon>
        <taxon>Agaricomycetes</taxon>
        <taxon>Polyporales</taxon>
        <taxon>Phanerochaetaceae</taxon>
        <taxon>Phanerochaete</taxon>
    </lineage>
</organism>
<evidence type="ECO:0000256" key="1">
    <source>
        <dbReference type="SAM" id="MobiDB-lite"/>
    </source>
</evidence>
<dbReference type="PANTHER" id="PTHR42100:SF1">
    <property type="entry name" value="OXIDOREDUCTASE 178 KDA SUBUNIT, PUTATIVE (AFU_ORTHOLOGUE AFUA_8G04320)-RELATED"/>
    <property type="match status" value="1"/>
</dbReference>
<keyword evidence="3" id="KW-1185">Reference proteome</keyword>
<dbReference type="InParanoid" id="K5UWE8"/>
<dbReference type="HOGENOM" id="CLU_122036_1_0_1"/>
<dbReference type="KEGG" id="pco:PHACADRAFT_258151"/>
<evidence type="ECO:0000313" key="3">
    <source>
        <dbReference type="Proteomes" id="UP000008370"/>
    </source>
</evidence>
<dbReference type="OrthoDB" id="2120038at2759"/>
<accession>K5UWE8</accession>
<feature type="region of interest" description="Disordered" evidence="1">
    <location>
        <begin position="15"/>
        <end position="43"/>
    </location>
</feature>
<protein>
    <submittedName>
        <fullName evidence="2">Uncharacterized protein</fullName>
    </submittedName>
</protein>
<dbReference type="GO" id="GO:0005739">
    <property type="term" value="C:mitochondrion"/>
    <property type="evidence" value="ECO:0007669"/>
    <property type="project" value="InterPro"/>
</dbReference>
<dbReference type="STRING" id="650164.K5UWE8"/>
<dbReference type="AlphaFoldDB" id="K5UWE8"/>
<dbReference type="GeneID" id="18917037"/>
<dbReference type="InterPro" id="IPR034444">
    <property type="entry name" value="Nuo17.8"/>
</dbReference>
<dbReference type="RefSeq" id="XP_007397049.1">
    <property type="nucleotide sequence ID" value="XM_007396987.1"/>
</dbReference>